<feature type="compositionally biased region" description="Polar residues" evidence="1">
    <location>
        <begin position="1"/>
        <end position="18"/>
    </location>
</feature>
<dbReference type="EMBL" id="PGOL01003048">
    <property type="protein sequence ID" value="PKI43458.1"/>
    <property type="molecule type" value="Genomic_DNA"/>
</dbReference>
<reference evidence="2 3" key="1">
    <citation type="submission" date="2017-11" db="EMBL/GenBank/DDBJ databases">
        <title>De-novo sequencing of pomegranate (Punica granatum L.) genome.</title>
        <authorList>
            <person name="Akparov Z."/>
            <person name="Amiraslanov A."/>
            <person name="Hajiyeva S."/>
            <person name="Abbasov M."/>
            <person name="Kaur K."/>
            <person name="Hamwieh A."/>
            <person name="Solovyev V."/>
            <person name="Salamov A."/>
            <person name="Braich B."/>
            <person name="Kosarev P."/>
            <person name="Mahmoud A."/>
            <person name="Hajiyev E."/>
            <person name="Babayeva S."/>
            <person name="Izzatullayeva V."/>
            <person name="Mammadov A."/>
            <person name="Mammadov A."/>
            <person name="Sharifova S."/>
            <person name="Ojaghi J."/>
            <person name="Eynullazada K."/>
            <person name="Bayramov B."/>
            <person name="Abdulazimova A."/>
            <person name="Shahmuradov I."/>
        </authorList>
    </citation>
    <scope>NUCLEOTIDE SEQUENCE [LARGE SCALE GENOMIC DNA]</scope>
    <source>
        <strain evidence="3">cv. AG2017</strain>
        <tissue evidence="2">Leaf</tissue>
    </source>
</reference>
<protein>
    <submittedName>
        <fullName evidence="2">Uncharacterized protein</fullName>
    </submittedName>
</protein>
<gene>
    <name evidence="2" type="ORF">CRG98_036215</name>
</gene>
<dbReference type="Proteomes" id="UP000233551">
    <property type="component" value="Unassembled WGS sequence"/>
</dbReference>
<accession>A0A2I0IHJ2</accession>
<feature type="region of interest" description="Disordered" evidence="1">
    <location>
        <begin position="1"/>
        <end position="21"/>
    </location>
</feature>
<dbReference type="AlphaFoldDB" id="A0A2I0IHJ2"/>
<comment type="caution">
    <text evidence="2">The sequence shown here is derived from an EMBL/GenBank/DDBJ whole genome shotgun (WGS) entry which is preliminary data.</text>
</comment>
<proteinExistence type="predicted"/>
<evidence type="ECO:0000313" key="3">
    <source>
        <dbReference type="Proteomes" id="UP000233551"/>
    </source>
</evidence>
<name>A0A2I0IHJ2_PUNGR</name>
<keyword evidence="3" id="KW-1185">Reference proteome</keyword>
<organism evidence="2 3">
    <name type="scientific">Punica granatum</name>
    <name type="common">Pomegranate</name>
    <dbReference type="NCBI Taxonomy" id="22663"/>
    <lineage>
        <taxon>Eukaryota</taxon>
        <taxon>Viridiplantae</taxon>
        <taxon>Streptophyta</taxon>
        <taxon>Embryophyta</taxon>
        <taxon>Tracheophyta</taxon>
        <taxon>Spermatophyta</taxon>
        <taxon>Magnoliopsida</taxon>
        <taxon>eudicotyledons</taxon>
        <taxon>Gunneridae</taxon>
        <taxon>Pentapetalae</taxon>
        <taxon>rosids</taxon>
        <taxon>malvids</taxon>
        <taxon>Myrtales</taxon>
        <taxon>Lythraceae</taxon>
        <taxon>Punica</taxon>
    </lineage>
</organism>
<sequence length="71" mass="8097">MTLELMSSQLPHSNPDPYSSNGNLRRRLSFLSLKLQALPLRLCHGYNLLGRHGRIDTGCEGNRRMMSRLLC</sequence>
<evidence type="ECO:0000256" key="1">
    <source>
        <dbReference type="SAM" id="MobiDB-lite"/>
    </source>
</evidence>
<evidence type="ECO:0000313" key="2">
    <source>
        <dbReference type="EMBL" id="PKI43458.1"/>
    </source>
</evidence>